<dbReference type="GO" id="GO:0008270">
    <property type="term" value="F:zinc ion binding"/>
    <property type="evidence" value="ECO:0007669"/>
    <property type="project" value="UniProtKB-KW"/>
</dbReference>
<evidence type="ECO:0000313" key="8">
    <source>
        <dbReference type="EMBL" id="RPB20461.1"/>
    </source>
</evidence>
<evidence type="ECO:0000256" key="5">
    <source>
        <dbReference type="PROSITE-ProRule" id="PRU00146"/>
    </source>
</evidence>
<dbReference type="GO" id="GO:0006355">
    <property type="term" value="P:regulation of DNA-templated transcription"/>
    <property type="evidence" value="ECO:0007669"/>
    <property type="project" value="TreeGrafter"/>
</dbReference>
<dbReference type="InterPro" id="IPR011011">
    <property type="entry name" value="Znf_FYVE_PHD"/>
</dbReference>
<dbReference type="GO" id="GO:0006325">
    <property type="term" value="P:chromatin organization"/>
    <property type="evidence" value="ECO:0007669"/>
    <property type="project" value="UniProtKB-KW"/>
</dbReference>
<dbReference type="PROSITE" id="PS01359">
    <property type="entry name" value="ZF_PHD_1"/>
    <property type="match status" value="1"/>
</dbReference>
<dbReference type="SMART" id="SM00249">
    <property type="entry name" value="PHD"/>
    <property type="match status" value="1"/>
</dbReference>
<dbReference type="Proteomes" id="UP000267821">
    <property type="component" value="Unassembled WGS sequence"/>
</dbReference>
<feature type="region of interest" description="Disordered" evidence="6">
    <location>
        <begin position="356"/>
        <end position="452"/>
    </location>
</feature>
<dbReference type="PANTHER" id="PTHR46462:SF3">
    <property type="entry name" value="UPSET, ISOFORM A"/>
    <property type="match status" value="1"/>
</dbReference>
<dbReference type="PANTHER" id="PTHR46462">
    <property type="entry name" value="UPSET, ISOFORM A"/>
    <property type="match status" value="1"/>
</dbReference>
<feature type="domain" description="PHD-type" evidence="7">
    <location>
        <begin position="728"/>
        <end position="777"/>
    </location>
</feature>
<feature type="compositionally biased region" description="Polar residues" evidence="6">
    <location>
        <begin position="84"/>
        <end position="93"/>
    </location>
</feature>
<keyword evidence="2 5" id="KW-0863">Zinc-finger</keyword>
<name>A0A3N4LIJ0_9PEZI</name>
<keyword evidence="3" id="KW-0862">Zinc</keyword>
<dbReference type="GO" id="GO:0034967">
    <property type="term" value="C:Set3 complex"/>
    <property type="evidence" value="ECO:0007669"/>
    <property type="project" value="TreeGrafter"/>
</dbReference>
<feature type="region of interest" description="Disordered" evidence="6">
    <location>
        <begin position="1"/>
        <end position="182"/>
    </location>
</feature>
<dbReference type="InterPro" id="IPR001965">
    <property type="entry name" value="Znf_PHD"/>
</dbReference>
<sequence length="812" mass="87762">MPPPPTQLPPQLKWHNTLPAHFSENQAPRSLVTPGRRAEKRQQSSPDAASLRAWNEGGELHPDMETTGNVQSPTKRHRTIGRASGSNMTTPTKANSGNNGSGSFSSAGSGMQTPPPSGSSMSKRRGRPPKGLPSFESPRVATSPAASPSKGPRYIKSSTAMDPAKLQGSPLRPSASSSKDMLSSELYDAKSSILDADTSIDWPSFDEGFPTTSMGSDIFLHSDMGYGDLTDPMAFSFNCPNDFDDDSVPSIDPNLIFSSRPTSDASSIFGGYTDDTDVLSSSSIANEQPYQHQYNYNRRERALELQRVQRRKEKAMRKSLGDSFADPRLSDTTDSSLRRSFSDNVLQPSSSFRAASLDEAVSRQGSVTRGRENTTPPASVRHLQPKTEVKLLISPSGRAKTETKVVYDDSDTEPDEVAASGNSLDESMESDSSMDESTPRGLGPGGKPYSAVRKAKNAGPLLHRGPKLGLFSTTPYTVSSSDPGWSVLEDPSSPAHIVTKPVERSATRESGVSQTPRRYLGRSLDECILSSPKLPTPLRSTPGGIHSRPRILSPASYHGSLRMDSRLQPQTVLDISDESEAETVVDENVDPDPVQEAPRLIEEDQEGNALQALRHAVAKRRGVIPDMAVIRSPARNRPGSLLKRSFRAEQAGVIPPSIAKSLFALPANLASPGPAPVPQRKTLRRRRVIPDGGYSHPMEKSGSFSTISDPDFHASSTEEEGSLESDENIRCICGADRDGGTLMVQCDSCNSWLHLKCTGLNKKALPETYNCSFCSRENQRPSKSRSICMGGGSFRGTPAPTIPGSPIKRRMC</sequence>
<evidence type="ECO:0000256" key="6">
    <source>
        <dbReference type="SAM" id="MobiDB-lite"/>
    </source>
</evidence>
<feature type="compositionally biased region" description="Basic and acidic residues" evidence="6">
    <location>
        <begin position="328"/>
        <end position="341"/>
    </location>
</feature>
<feature type="region of interest" description="Disordered" evidence="6">
    <location>
        <begin position="531"/>
        <end position="550"/>
    </location>
</feature>
<dbReference type="InterPro" id="IPR019786">
    <property type="entry name" value="Zinc_finger_PHD-type_CS"/>
</dbReference>
<dbReference type="SUPFAM" id="SSF57903">
    <property type="entry name" value="FYVE/PHD zinc finger"/>
    <property type="match status" value="1"/>
</dbReference>
<evidence type="ECO:0000256" key="3">
    <source>
        <dbReference type="ARBA" id="ARBA00022833"/>
    </source>
</evidence>
<evidence type="ECO:0000256" key="4">
    <source>
        <dbReference type="ARBA" id="ARBA00022853"/>
    </source>
</evidence>
<reference evidence="8 9" key="1">
    <citation type="journal article" date="2018" name="Nat. Ecol. Evol.">
        <title>Pezizomycetes genomes reveal the molecular basis of ectomycorrhizal truffle lifestyle.</title>
        <authorList>
            <person name="Murat C."/>
            <person name="Payen T."/>
            <person name="Noel B."/>
            <person name="Kuo A."/>
            <person name="Morin E."/>
            <person name="Chen J."/>
            <person name="Kohler A."/>
            <person name="Krizsan K."/>
            <person name="Balestrini R."/>
            <person name="Da Silva C."/>
            <person name="Montanini B."/>
            <person name="Hainaut M."/>
            <person name="Levati E."/>
            <person name="Barry K.W."/>
            <person name="Belfiori B."/>
            <person name="Cichocki N."/>
            <person name="Clum A."/>
            <person name="Dockter R.B."/>
            <person name="Fauchery L."/>
            <person name="Guy J."/>
            <person name="Iotti M."/>
            <person name="Le Tacon F."/>
            <person name="Lindquist E.A."/>
            <person name="Lipzen A."/>
            <person name="Malagnac F."/>
            <person name="Mello A."/>
            <person name="Molinier V."/>
            <person name="Miyauchi S."/>
            <person name="Poulain J."/>
            <person name="Riccioni C."/>
            <person name="Rubini A."/>
            <person name="Sitrit Y."/>
            <person name="Splivallo R."/>
            <person name="Traeger S."/>
            <person name="Wang M."/>
            <person name="Zifcakova L."/>
            <person name="Wipf D."/>
            <person name="Zambonelli A."/>
            <person name="Paolocci F."/>
            <person name="Nowrousian M."/>
            <person name="Ottonello S."/>
            <person name="Baldrian P."/>
            <person name="Spatafora J.W."/>
            <person name="Henrissat B."/>
            <person name="Nagy L.G."/>
            <person name="Aury J.M."/>
            <person name="Wincker P."/>
            <person name="Grigoriev I.V."/>
            <person name="Bonfante P."/>
            <person name="Martin F.M."/>
        </authorList>
    </citation>
    <scope>NUCLEOTIDE SEQUENCE [LARGE SCALE GENOMIC DNA]</scope>
    <source>
        <strain evidence="8 9">ATCC MYA-4762</strain>
    </source>
</reference>
<dbReference type="Gene3D" id="3.30.40.10">
    <property type="entry name" value="Zinc/RING finger domain, C3HC4 (zinc finger)"/>
    <property type="match status" value="1"/>
</dbReference>
<dbReference type="AlphaFoldDB" id="A0A3N4LIJ0"/>
<dbReference type="OrthoDB" id="419183at2759"/>
<feature type="region of interest" description="Disordered" evidence="6">
    <location>
        <begin position="673"/>
        <end position="721"/>
    </location>
</feature>
<protein>
    <recommendedName>
        <fullName evidence="7">PHD-type domain-containing protein</fullName>
    </recommendedName>
</protein>
<organism evidence="8 9">
    <name type="scientific">Terfezia boudieri ATCC MYA-4762</name>
    <dbReference type="NCBI Taxonomy" id="1051890"/>
    <lineage>
        <taxon>Eukaryota</taxon>
        <taxon>Fungi</taxon>
        <taxon>Dikarya</taxon>
        <taxon>Ascomycota</taxon>
        <taxon>Pezizomycotina</taxon>
        <taxon>Pezizomycetes</taxon>
        <taxon>Pezizales</taxon>
        <taxon>Pezizaceae</taxon>
        <taxon>Terfezia</taxon>
    </lineage>
</organism>
<dbReference type="Pfam" id="PF20826">
    <property type="entry name" value="PHD_5"/>
    <property type="match status" value="1"/>
</dbReference>
<evidence type="ECO:0000256" key="2">
    <source>
        <dbReference type="ARBA" id="ARBA00022771"/>
    </source>
</evidence>
<evidence type="ECO:0000259" key="7">
    <source>
        <dbReference type="PROSITE" id="PS50016"/>
    </source>
</evidence>
<evidence type="ECO:0000256" key="1">
    <source>
        <dbReference type="ARBA" id="ARBA00022723"/>
    </source>
</evidence>
<dbReference type="GO" id="GO:0070210">
    <property type="term" value="C:Rpd3L-Expanded complex"/>
    <property type="evidence" value="ECO:0007669"/>
    <property type="project" value="TreeGrafter"/>
</dbReference>
<gene>
    <name evidence="8" type="ORF">L211DRAFT_520445</name>
</gene>
<feature type="region of interest" description="Disordered" evidence="6">
    <location>
        <begin position="312"/>
        <end position="342"/>
    </location>
</feature>
<evidence type="ECO:0000313" key="9">
    <source>
        <dbReference type="Proteomes" id="UP000267821"/>
    </source>
</evidence>
<keyword evidence="9" id="KW-1185">Reference proteome</keyword>
<dbReference type="STRING" id="1051890.A0A3N4LIJ0"/>
<feature type="compositionally biased region" description="Polar residues" evidence="6">
    <location>
        <begin position="363"/>
        <end position="377"/>
    </location>
</feature>
<keyword evidence="4" id="KW-0156">Chromatin regulator</keyword>
<keyword evidence="1" id="KW-0479">Metal-binding</keyword>
<feature type="compositionally biased region" description="Low complexity" evidence="6">
    <location>
        <begin position="94"/>
        <end position="110"/>
    </location>
</feature>
<dbReference type="InParanoid" id="A0A3N4LIJ0"/>
<dbReference type="InterPro" id="IPR019787">
    <property type="entry name" value="Znf_PHD-finger"/>
</dbReference>
<dbReference type="EMBL" id="ML121571">
    <property type="protein sequence ID" value="RPB20461.1"/>
    <property type="molecule type" value="Genomic_DNA"/>
</dbReference>
<proteinExistence type="predicted"/>
<dbReference type="PROSITE" id="PS50016">
    <property type="entry name" value="ZF_PHD_2"/>
    <property type="match status" value="1"/>
</dbReference>
<dbReference type="InterPro" id="IPR013083">
    <property type="entry name" value="Znf_RING/FYVE/PHD"/>
</dbReference>
<accession>A0A3N4LIJ0</accession>